<protein>
    <submittedName>
        <fullName evidence="1">Uncharacterized protein</fullName>
    </submittedName>
</protein>
<comment type="caution">
    <text evidence="1">The sequence shown here is derived from an EMBL/GenBank/DDBJ whole genome shotgun (WGS) entry which is preliminary data.</text>
</comment>
<sequence>MGAAPDALPLHPRRPLVPASGRPPLSASFTRSQGVLVGDLRTVPAAEHLAPSAAGGGGVGTVGAAAAGGRFLSAAQTVEAMLQSRPVAATRGGQPPPVHPNPVDGNMGGGGGGGGAGGGDSGGGGGAVPSPLPAWVIIRRSARAGAPEARIKVRPLRMLANGDVVVRRKAADGGYEEQLVRRHRVVYVGPVEDGGVKAPVHPSPPSPPPPPPPPRPPASHPLSAGPATGRNDVTRPASPGGRHAAPPPVTAAVPFYRTGGGGGLAALDDAREPAGAVLAPVMSMASLDRRDSESASAATSHTSASTAAVMRAVREGAAARTRAAEAAAAADWRRRQAAAAAAAAAKVGHGDGRVELTPPVGQDVARKGAGHGVGEGGGVSLLPLSRAAAPDLPRRMGARPTTGRVAGAVGGGGVVRTAGTNEPESGPPPLQRTDASASLLASLPPPPGVAPTEKRQASVSAENKGRAGGRPSWVDLPPTLTQALPPTLFREEEVGLPDGRGGGGPRRSLPDGVDAHQHREGPARVQELDVSGGGRASPRPRPRMPGAGEGDVGPKGGSLTLTDAVLQAPSMTNHDDPASDRTSSWVAMQAAAAASAAKAASLERTKEPAPQSGGSNMTPFLRVVPRAPPGGEAPSATASPSLERSTPQGMSPRRSGDSSAAGGDDSRQAKVPSSDRSRRRHAPLPRDASSGSRDVDELPRPHPPRPSSPLLEDAPPLAATHVSIADASPSMPTRHASRYRDGADGKGGTARGSSSRHRHGHRRPLESDGKGGGRSSDGRTSDGRASDGRTSDGVSPSRRGHVSASRSGAGFGSGVRGSGDGEANSSRAHALPRASTAPPSRPSVTTSPPSGPLAVAAPPPALLVGSSSAQEAASPQRGTAAEASSSPAKRDAAEASSSSSPVTQPRPLGGPWPGAHPPSSRIHPPQKVSFAAPADAPELAPGVFIESPRMPRVAVPADTGSRSSRAVSAEARKERNSGGLRGSGDLRRKSAELWRSVSGRLRWFGGDEAGRGGSGRGRGRDVSVDVTGLADFREVGAELDRQHEEKATAAKGSRRAGATNDDARQSARRRRHHRERTSRRPDIASASAQSPESDDRRSRRREARRSGELSSATAEAFREPSGSQVPPATTSRQHARATRRPGGTTDASRSGDVSGEEGSGGRRLDGLFGRRRHSGVNRDEGATSATAGDGKEDGGGGGVPLGRMFARRRPSGTRRGDGVSGDEGATSGTASGGESGPLSARLFSRRRPSGVDDSGTGRGSRADGTAVPRSGSTFFRHRRHRGSGVDGGNEDVGATGESTAGAATRERRRDRKERERAAADAAARERRRSGEVTPRASTEERHLLLPEGSARQAAAGARVHAGYTEEDGAAARAVMNDDRRHRSGGWGGRADRRERKARTADAPDGRRRRHGRRDGAEAGRQSGIFRV</sequence>
<accession>A0ACC3CJU1</accession>
<dbReference type="EMBL" id="CM020620">
    <property type="protein sequence ID" value="KAK1870223.1"/>
    <property type="molecule type" value="Genomic_DNA"/>
</dbReference>
<keyword evidence="2" id="KW-1185">Reference proteome</keyword>
<name>A0ACC3CJU1_PYRYE</name>
<gene>
    <name evidence="1" type="ORF">I4F81_012685</name>
</gene>
<evidence type="ECO:0000313" key="2">
    <source>
        <dbReference type="Proteomes" id="UP000798662"/>
    </source>
</evidence>
<evidence type="ECO:0000313" key="1">
    <source>
        <dbReference type="EMBL" id="KAK1870223.1"/>
    </source>
</evidence>
<proteinExistence type="predicted"/>
<dbReference type="Proteomes" id="UP000798662">
    <property type="component" value="Chromosome 3"/>
</dbReference>
<reference evidence="1" key="1">
    <citation type="submission" date="2019-11" db="EMBL/GenBank/DDBJ databases">
        <title>Nori genome reveals adaptations in red seaweeds to the harsh intertidal environment.</title>
        <authorList>
            <person name="Wang D."/>
            <person name="Mao Y."/>
        </authorList>
    </citation>
    <scope>NUCLEOTIDE SEQUENCE</scope>
    <source>
        <tissue evidence="1">Gametophyte</tissue>
    </source>
</reference>
<organism evidence="1 2">
    <name type="scientific">Pyropia yezoensis</name>
    <name type="common">Susabi-nori</name>
    <name type="synonym">Porphyra yezoensis</name>
    <dbReference type="NCBI Taxonomy" id="2788"/>
    <lineage>
        <taxon>Eukaryota</taxon>
        <taxon>Rhodophyta</taxon>
        <taxon>Bangiophyceae</taxon>
        <taxon>Bangiales</taxon>
        <taxon>Bangiaceae</taxon>
        <taxon>Pyropia</taxon>
    </lineage>
</organism>